<name>A0A318RBH8_WILLI</name>
<protein>
    <recommendedName>
        <fullName evidence="4">MaoC dehydratase-like protein</fullName>
    </recommendedName>
</protein>
<comment type="caution">
    <text evidence="2">The sequence shown here is derived from an EMBL/GenBank/DDBJ whole genome shotgun (WGS) entry which is preliminary data.</text>
</comment>
<evidence type="ECO:0008006" key="4">
    <source>
        <dbReference type="Google" id="ProtNLM"/>
    </source>
</evidence>
<organism evidence="2 3">
    <name type="scientific">Williamsia limnetica</name>
    <dbReference type="NCBI Taxonomy" id="882452"/>
    <lineage>
        <taxon>Bacteria</taxon>
        <taxon>Bacillati</taxon>
        <taxon>Actinomycetota</taxon>
        <taxon>Actinomycetes</taxon>
        <taxon>Mycobacteriales</taxon>
        <taxon>Nocardiaceae</taxon>
        <taxon>Williamsia</taxon>
    </lineage>
</organism>
<reference evidence="2 3" key="1">
    <citation type="submission" date="2018-06" db="EMBL/GenBank/DDBJ databases">
        <title>Genomic Encyclopedia of Type Strains, Phase IV (KMG-IV): sequencing the most valuable type-strain genomes for metagenomic binning, comparative biology and taxonomic classification.</title>
        <authorList>
            <person name="Goeker M."/>
        </authorList>
    </citation>
    <scope>NUCLEOTIDE SEQUENCE [LARGE SCALE GENOMIC DNA]</scope>
    <source>
        <strain evidence="2 3">DSM 45521</strain>
    </source>
</reference>
<sequence length="148" mass="16496">MTTSLAELSPDLAGRELPGDHTTVTEYESRIADHALLRPSDDRTQAHSLWFLVIALRGMGISVEELCTLAHKRPQDTLLFGTCEIEQRHPLEVGSTYRTTATITDTGRRTTRDGSVLDSVTVVVTVFDDTERDMGSVESVYLFKRGRE</sequence>
<dbReference type="AlphaFoldDB" id="A0A318RBH8"/>
<dbReference type="OrthoDB" id="4377644at2"/>
<evidence type="ECO:0000256" key="1">
    <source>
        <dbReference type="SAM" id="MobiDB-lite"/>
    </source>
</evidence>
<dbReference type="RefSeq" id="WP_110472465.1">
    <property type="nucleotide sequence ID" value="NZ_QJSP01000022.1"/>
</dbReference>
<keyword evidence="3" id="KW-1185">Reference proteome</keyword>
<feature type="region of interest" description="Disordered" evidence="1">
    <location>
        <begin position="1"/>
        <end position="21"/>
    </location>
</feature>
<evidence type="ECO:0000313" key="2">
    <source>
        <dbReference type="EMBL" id="PYE12447.1"/>
    </source>
</evidence>
<accession>A0A318RBH8</accession>
<dbReference type="EMBL" id="QJSP01000022">
    <property type="protein sequence ID" value="PYE12447.1"/>
    <property type="molecule type" value="Genomic_DNA"/>
</dbReference>
<proteinExistence type="predicted"/>
<dbReference type="Proteomes" id="UP000247591">
    <property type="component" value="Unassembled WGS sequence"/>
</dbReference>
<evidence type="ECO:0000313" key="3">
    <source>
        <dbReference type="Proteomes" id="UP000247591"/>
    </source>
</evidence>
<gene>
    <name evidence="2" type="ORF">DFR67_12231</name>
</gene>